<comment type="similarity">
    <text evidence="9">Belongs to the thiamine-phosphate synthase family.</text>
</comment>
<evidence type="ECO:0000256" key="6">
    <source>
        <dbReference type="ARBA" id="ARBA00047334"/>
    </source>
</evidence>
<feature type="binding site" evidence="9">
    <location>
        <begin position="185"/>
        <end position="186"/>
    </location>
    <ligand>
        <name>2-[(2R,5Z)-2-carboxy-4-methylthiazol-5(2H)-ylidene]ethyl phosphate</name>
        <dbReference type="ChEBI" id="CHEBI:62899"/>
    </ligand>
</feature>
<dbReference type="AlphaFoldDB" id="A0A099CSP9"/>
<keyword evidence="3 9" id="KW-0479">Metal-binding</keyword>
<protein>
    <recommendedName>
        <fullName evidence="9">Thiamine-phosphate synthase</fullName>
        <shortName evidence="9">TP synthase</shortName>
        <shortName evidence="9">TPS</shortName>
        <ecNumber evidence="9">2.5.1.3</ecNumber>
    </recommendedName>
    <alternativeName>
        <fullName evidence="9">Thiamine-phosphate pyrophosphorylase</fullName>
        <shortName evidence="9">TMP pyrophosphorylase</shortName>
        <shortName evidence="9">TMP-PPase</shortName>
    </alternativeName>
</protein>
<dbReference type="UniPathway" id="UPA00060">
    <property type="reaction ID" value="UER00141"/>
</dbReference>
<comment type="catalytic activity">
    <reaction evidence="7 9">
        <text>2-(2-carboxy-4-methylthiazol-5-yl)ethyl phosphate + 4-amino-2-methyl-5-(diphosphooxymethyl)pyrimidine + 2 H(+) = thiamine phosphate + CO2 + diphosphate</text>
        <dbReference type="Rhea" id="RHEA:47848"/>
        <dbReference type="ChEBI" id="CHEBI:15378"/>
        <dbReference type="ChEBI" id="CHEBI:16526"/>
        <dbReference type="ChEBI" id="CHEBI:33019"/>
        <dbReference type="ChEBI" id="CHEBI:37575"/>
        <dbReference type="ChEBI" id="CHEBI:57841"/>
        <dbReference type="ChEBI" id="CHEBI:62890"/>
        <dbReference type="EC" id="2.5.1.3"/>
    </reaction>
</comment>
<evidence type="ECO:0000313" key="12">
    <source>
        <dbReference type="EMBL" id="MBB6185153.1"/>
    </source>
</evidence>
<comment type="function">
    <text evidence="9">Condenses 4-methyl-5-(beta-hydroxyethyl)thiazole monophosphate (THZ-P) and 2-methyl-4-amino-5-hydroxymethyl pyrimidine pyrophosphate (HMP-PP) to form thiamine monophosphate (TMP).</text>
</comment>
<comment type="caution">
    <text evidence="11">The sequence shown here is derived from an EMBL/GenBank/DDBJ whole genome shotgun (WGS) entry which is preliminary data.</text>
</comment>
<dbReference type="PANTHER" id="PTHR20857">
    <property type="entry name" value="THIAMINE-PHOSPHATE PYROPHOSPHORYLASE"/>
    <property type="match status" value="1"/>
</dbReference>
<dbReference type="Proteomes" id="UP000560000">
    <property type="component" value="Unassembled WGS sequence"/>
</dbReference>
<dbReference type="GO" id="GO:0004789">
    <property type="term" value="F:thiamine-phosphate diphosphorylase activity"/>
    <property type="evidence" value="ECO:0007669"/>
    <property type="project" value="UniProtKB-UniRule"/>
</dbReference>
<dbReference type="EMBL" id="JACHET010000001">
    <property type="protein sequence ID" value="MBB6185153.1"/>
    <property type="molecule type" value="Genomic_DNA"/>
</dbReference>
<comment type="catalytic activity">
    <reaction evidence="6 9">
        <text>4-methyl-5-(2-phosphooxyethyl)-thiazole + 4-amino-2-methyl-5-(diphosphooxymethyl)pyrimidine + H(+) = thiamine phosphate + diphosphate</text>
        <dbReference type="Rhea" id="RHEA:22328"/>
        <dbReference type="ChEBI" id="CHEBI:15378"/>
        <dbReference type="ChEBI" id="CHEBI:33019"/>
        <dbReference type="ChEBI" id="CHEBI:37575"/>
        <dbReference type="ChEBI" id="CHEBI:57841"/>
        <dbReference type="ChEBI" id="CHEBI:58296"/>
        <dbReference type="EC" id="2.5.1.3"/>
    </reaction>
</comment>
<evidence type="ECO:0000256" key="8">
    <source>
        <dbReference type="ARBA" id="ARBA00047883"/>
    </source>
</evidence>
<comment type="catalytic activity">
    <reaction evidence="8 9">
        <text>2-[(2R,5Z)-2-carboxy-4-methylthiazol-5(2H)-ylidene]ethyl phosphate + 4-amino-2-methyl-5-(diphosphooxymethyl)pyrimidine + 2 H(+) = thiamine phosphate + CO2 + diphosphate</text>
        <dbReference type="Rhea" id="RHEA:47844"/>
        <dbReference type="ChEBI" id="CHEBI:15378"/>
        <dbReference type="ChEBI" id="CHEBI:16526"/>
        <dbReference type="ChEBI" id="CHEBI:33019"/>
        <dbReference type="ChEBI" id="CHEBI:37575"/>
        <dbReference type="ChEBI" id="CHEBI:57841"/>
        <dbReference type="ChEBI" id="CHEBI:62899"/>
        <dbReference type="EC" id="2.5.1.3"/>
    </reaction>
</comment>
<feature type="binding site" evidence="9">
    <location>
        <position position="165"/>
    </location>
    <ligand>
        <name>2-[(2R,5Z)-2-carboxy-4-methylthiazol-5(2H)-ylidene]ethyl phosphate</name>
        <dbReference type="ChEBI" id="CHEBI:62899"/>
    </ligand>
</feature>
<evidence type="ECO:0000256" key="5">
    <source>
        <dbReference type="ARBA" id="ARBA00022977"/>
    </source>
</evidence>
<feature type="binding site" evidence="9">
    <location>
        <position position="90"/>
    </location>
    <ligand>
        <name>Mg(2+)</name>
        <dbReference type="ChEBI" id="CHEBI:18420"/>
    </ligand>
</feature>
<keyword evidence="5 9" id="KW-0784">Thiamine biosynthesis</keyword>
<evidence type="ECO:0000256" key="9">
    <source>
        <dbReference type="HAMAP-Rule" id="MF_00097"/>
    </source>
</evidence>
<dbReference type="GO" id="GO:0000287">
    <property type="term" value="F:magnesium ion binding"/>
    <property type="evidence" value="ECO:0007669"/>
    <property type="project" value="UniProtKB-UniRule"/>
</dbReference>
<dbReference type="CDD" id="cd00564">
    <property type="entry name" value="TMP_TenI"/>
    <property type="match status" value="1"/>
</dbReference>
<dbReference type="Pfam" id="PF02581">
    <property type="entry name" value="TMP-TENI"/>
    <property type="match status" value="1"/>
</dbReference>
<feature type="binding site" evidence="9">
    <location>
        <position position="70"/>
    </location>
    <ligand>
        <name>4-amino-2-methyl-5-(diphosphooxymethyl)pyrimidine</name>
        <dbReference type="ChEBI" id="CHEBI:57841"/>
    </ligand>
</feature>
<evidence type="ECO:0000256" key="3">
    <source>
        <dbReference type="ARBA" id="ARBA00022723"/>
    </source>
</evidence>
<dbReference type="RefSeq" id="WP_043104069.1">
    <property type="nucleotide sequence ID" value="NZ_JACHET010000001.1"/>
</dbReference>
<dbReference type="SUPFAM" id="SSF51391">
    <property type="entry name" value="Thiamin phosphate synthase"/>
    <property type="match status" value="1"/>
</dbReference>
<dbReference type="STRING" id="1543381.LF63_0113760"/>
<evidence type="ECO:0000256" key="1">
    <source>
        <dbReference type="ARBA" id="ARBA00005165"/>
    </source>
</evidence>
<evidence type="ECO:0000259" key="10">
    <source>
        <dbReference type="Pfam" id="PF02581"/>
    </source>
</evidence>
<dbReference type="GO" id="GO:0005737">
    <property type="term" value="C:cytoplasm"/>
    <property type="evidence" value="ECO:0007669"/>
    <property type="project" value="TreeGrafter"/>
</dbReference>
<reference evidence="11 13" key="1">
    <citation type="submission" date="2014-09" db="EMBL/GenBank/DDBJ databases">
        <title>Xanthomonadaceae 3.5X direct submission.</title>
        <authorList>
            <person name="Fang T."/>
            <person name="Wang H."/>
        </authorList>
    </citation>
    <scope>NUCLEOTIDE SEQUENCE [LARGE SCALE GENOMIC DNA]</scope>
    <source>
        <strain evidence="11 13">3.5X</strain>
    </source>
</reference>
<feature type="binding site" evidence="9">
    <location>
        <begin position="136"/>
        <end position="138"/>
    </location>
    <ligand>
        <name>2-[(2R,5Z)-2-carboxy-4-methylthiazol-5(2H)-ylidene]ethyl phosphate</name>
        <dbReference type="ChEBI" id="CHEBI:62899"/>
    </ligand>
</feature>
<keyword evidence="13" id="KW-1185">Reference proteome</keyword>
<sequence>MSTKRLPHGGLYAIANGARADLVDRAVAAMQGGARMLQYRDLHSDERTRLATARALVAAAQPFGVPVLVDHDIALMHASGAAGVHLGSMDDDPAAVRAALGEHAVIGVSCYGDLERAREMARKDVDYLSFGAFHPSPSKPQARQVPIDLLREAATLGPAVVAIGGITPDNGAPLIAAGADFLASISGVFDADDTRAAAQRFSTLFDATRAASS</sequence>
<comment type="caution">
    <text evidence="9">Lacks conserved residue(s) required for the propagation of feature annotation.</text>
</comment>
<keyword evidence="2 9" id="KW-0808">Transferase</keyword>
<feature type="domain" description="Thiamine phosphate synthase/TenI" evidence="10">
    <location>
        <begin position="11"/>
        <end position="188"/>
    </location>
</feature>
<organism evidence="11 13">
    <name type="scientific">Oleiagrimonas soli</name>
    <dbReference type="NCBI Taxonomy" id="1543381"/>
    <lineage>
        <taxon>Bacteria</taxon>
        <taxon>Pseudomonadati</taxon>
        <taxon>Pseudomonadota</taxon>
        <taxon>Gammaproteobacteria</taxon>
        <taxon>Lysobacterales</taxon>
        <taxon>Rhodanobacteraceae</taxon>
        <taxon>Oleiagrimonas</taxon>
    </lineage>
</organism>
<dbReference type="InterPro" id="IPR013785">
    <property type="entry name" value="Aldolase_TIM"/>
</dbReference>
<comment type="pathway">
    <text evidence="1 9">Cofactor biosynthesis; thiamine diphosphate biosynthesis; thiamine phosphate from 4-amino-2-methyl-5-diphosphomethylpyrimidine and 4-methyl-5-(2-phosphoethyl)-thiazole: step 1/1.</text>
</comment>
<dbReference type="HAMAP" id="MF_00097">
    <property type="entry name" value="TMP_synthase"/>
    <property type="match status" value="1"/>
</dbReference>
<evidence type="ECO:0000256" key="7">
    <source>
        <dbReference type="ARBA" id="ARBA00047851"/>
    </source>
</evidence>
<dbReference type="PANTHER" id="PTHR20857:SF15">
    <property type="entry name" value="THIAMINE-PHOSPHATE SYNTHASE"/>
    <property type="match status" value="1"/>
</dbReference>
<dbReference type="EC" id="2.5.1.3" evidence="9"/>
<dbReference type="GO" id="GO:0009229">
    <property type="term" value="P:thiamine diphosphate biosynthetic process"/>
    <property type="evidence" value="ECO:0007669"/>
    <property type="project" value="UniProtKB-UniRule"/>
</dbReference>
<name>A0A099CSP9_9GAMM</name>
<dbReference type="InterPro" id="IPR022998">
    <property type="entry name" value="ThiamineP_synth_TenI"/>
</dbReference>
<dbReference type="InterPro" id="IPR034291">
    <property type="entry name" value="TMP_synthase"/>
</dbReference>
<keyword evidence="4 9" id="KW-0460">Magnesium</keyword>
<dbReference type="GO" id="GO:0009228">
    <property type="term" value="P:thiamine biosynthetic process"/>
    <property type="evidence" value="ECO:0007669"/>
    <property type="project" value="UniProtKB-KW"/>
</dbReference>
<dbReference type="EMBL" id="JROI01000016">
    <property type="protein sequence ID" value="KGI76642.1"/>
    <property type="molecule type" value="Genomic_DNA"/>
</dbReference>
<dbReference type="Proteomes" id="UP000029708">
    <property type="component" value="Unassembled WGS sequence"/>
</dbReference>
<dbReference type="HOGENOM" id="CLU_018272_3_1_6"/>
<dbReference type="OrthoDB" id="9789949at2"/>
<evidence type="ECO:0000313" key="11">
    <source>
        <dbReference type="EMBL" id="KGI76642.1"/>
    </source>
</evidence>
<reference evidence="12 14" key="2">
    <citation type="submission" date="2020-08" db="EMBL/GenBank/DDBJ databases">
        <title>Genomic Encyclopedia of Type Strains, Phase IV (KMG-IV): sequencing the most valuable type-strain genomes for metagenomic binning, comparative biology and taxonomic classification.</title>
        <authorList>
            <person name="Goeker M."/>
        </authorList>
    </citation>
    <scope>NUCLEOTIDE SEQUENCE [LARGE SCALE GENOMIC DNA]</scope>
    <source>
        <strain evidence="12 14">DSM 107085</strain>
    </source>
</reference>
<proteinExistence type="inferred from homology"/>
<dbReference type="InterPro" id="IPR036206">
    <property type="entry name" value="ThiamineP_synth_sf"/>
</dbReference>
<evidence type="ECO:0000313" key="13">
    <source>
        <dbReference type="Proteomes" id="UP000029708"/>
    </source>
</evidence>
<dbReference type="Gene3D" id="3.20.20.70">
    <property type="entry name" value="Aldolase class I"/>
    <property type="match status" value="1"/>
</dbReference>
<evidence type="ECO:0000313" key="14">
    <source>
        <dbReference type="Proteomes" id="UP000560000"/>
    </source>
</evidence>
<accession>A0A099CSP9</accession>
<evidence type="ECO:0000256" key="2">
    <source>
        <dbReference type="ARBA" id="ARBA00022679"/>
    </source>
</evidence>
<feature type="binding site" evidence="9">
    <location>
        <position position="139"/>
    </location>
    <ligand>
        <name>4-amino-2-methyl-5-(diphosphooxymethyl)pyrimidine</name>
        <dbReference type="ChEBI" id="CHEBI:57841"/>
    </ligand>
</feature>
<gene>
    <name evidence="9" type="primary">thiE</name>
    <name evidence="12" type="ORF">HNQ86_002498</name>
    <name evidence="11" type="ORF">LF63_0113760</name>
</gene>
<evidence type="ECO:0000256" key="4">
    <source>
        <dbReference type="ARBA" id="ARBA00022842"/>
    </source>
</evidence>
<comment type="cofactor">
    <cofactor evidence="9">
        <name>Mg(2+)</name>
        <dbReference type="ChEBI" id="CHEBI:18420"/>
    </cofactor>
    <text evidence="9">Binds 1 Mg(2+) ion per subunit.</text>
</comment>
<feature type="binding site" evidence="9">
    <location>
        <position position="109"/>
    </location>
    <ligand>
        <name>4-amino-2-methyl-5-(diphosphooxymethyl)pyrimidine</name>
        <dbReference type="ChEBI" id="CHEBI:57841"/>
    </ligand>
</feature>